<dbReference type="SUPFAM" id="SSF48452">
    <property type="entry name" value="TPR-like"/>
    <property type="match status" value="2"/>
</dbReference>
<evidence type="ECO:0000256" key="4">
    <source>
        <dbReference type="SAM" id="MobiDB-lite"/>
    </source>
</evidence>
<sequence length="853" mass="96540">MMDMRSHVCWHVYGLLYRSTRDYPEAIKAYKQALRIDPENLQILRDLSLLQIQMRDLMGFRETRLKILTLRPNSKVHWLSYALGVHVCGDPEGAIGVLDSYVGTLEEGSTEFCRGFESSELALYKNRVLSEIREVGNELVGVKKALEHLEEIRDVVVDRTGWLQAKLSYQLQLGMFCEARDTCFLLFQRGCTEDHRVHGAYMCALVNCDRDTCVQVQKLRGTGTLATLRPLTDTERKILIDAYEDSAKDCDGSHIQNGAPYDVHDGEGATKKNLAARFPRSAAIKRIYLTLLSPSSEQFRTSIDKYCQRQLIKGVPSLGSDLSAMYLVEKSNGNVGYDRIHYVLATDPADVKLHPVYQQLVQLTDSYIHSLSSQNTFPNDSTEHPPSTLLWAWYLRSILHEQAAEYANGITLINKCIEHTPTGVDFYELKARLLEAGGDIQQAADVVDAGRDLDHQDRYINNQTTKTLLRAGREEDAKKRIAMFAIHEGDPEQNLYDMQCTWFELELADSCRRKGQLGRSLRKYMSVVKHYEDYHEDQFDFHAYCIRKVTLRTYCELLKFEDEIWGLPFYGHAAEEIVKIYLHILDTPIQSNDDDEPDYSKMTSAERKKAKNIARKKKKSQEKSDINGCKKSEDSSKPTDDNRKKGKRHPVNEDPNGLELIALDPTTEAKKFAAILVRHAPKNISSWALQYDVSIRRGKMLMALQALCKIKHIDGNSHQLFARTVDFSLKLASTATKGHPTSEMVISTEFSKLLNNQSLEGYIQSAFKTVKAVPMSSLPLRVEVAKAMVSAHIGTSDDALSLILDSELVGRGVTVNSCREALQFIESVGPDSAGLKEQWKMLVTAKFPFVKDL</sequence>
<dbReference type="Gene3D" id="1.25.40.1040">
    <property type="match status" value="1"/>
</dbReference>
<dbReference type="AlphaFoldDB" id="A0ABD3PBL1"/>
<name>A0ABD3PBL1_9STRA</name>
<evidence type="ECO:0000313" key="6">
    <source>
        <dbReference type="Proteomes" id="UP001516023"/>
    </source>
</evidence>
<dbReference type="PIRSF" id="PIRSF000422">
    <property type="entry name" value="N-terminal-AcTrfase-A_aux_su"/>
    <property type="match status" value="1"/>
</dbReference>
<dbReference type="Pfam" id="PF12569">
    <property type="entry name" value="NatA_aux_su"/>
    <property type="match status" value="2"/>
</dbReference>
<evidence type="ECO:0000256" key="3">
    <source>
        <dbReference type="PROSITE-ProRule" id="PRU00339"/>
    </source>
</evidence>
<evidence type="ECO:0000313" key="5">
    <source>
        <dbReference type="EMBL" id="KAL3784716.1"/>
    </source>
</evidence>
<reference evidence="5 6" key="1">
    <citation type="journal article" date="2020" name="G3 (Bethesda)">
        <title>Improved Reference Genome for Cyclotella cryptica CCMP332, a Model for Cell Wall Morphogenesis, Salinity Adaptation, and Lipid Production in Diatoms (Bacillariophyta).</title>
        <authorList>
            <person name="Roberts W.R."/>
            <person name="Downey K.M."/>
            <person name="Ruck E.C."/>
            <person name="Traller J.C."/>
            <person name="Alverson A.J."/>
        </authorList>
    </citation>
    <scope>NUCLEOTIDE SEQUENCE [LARGE SCALE GENOMIC DNA]</scope>
    <source>
        <strain evidence="5 6">CCMP332</strain>
    </source>
</reference>
<feature type="compositionally biased region" description="Basic residues" evidence="4">
    <location>
        <begin position="608"/>
        <end position="620"/>
    </location>
</feature>
<keyword evidence="6" id="KW-1185">Reference proteome</keyword>
<dbReference type="SMART" id="SM00028">
    <property type="entry name" value="TPR"/>
    <property type="match status" value="3"/>
</dbReference>
<dbReference type="Pfam" id="PF07719">
    <property type="entry name" value="TPR_2"/>
    <property type="match status" value="1"/>
</dbReference>
<dbReference type="PANTHER" id="PTHR22767:SF2">
    <property type="entry name" value="N(ALPHA)-ACETYLTRANSFERASE 15_16, ISOFORM A"/>
    <property type="match status" value="1"/>
</dbReference>
<keyword evidence="1" id="KW-0677">Repeat</keyword>
<dbReference type="InterPro" id="IPR011990">
    <property type="entry name" value="TPR-like_helical_dom_sf"/>
</dbReference>
<dbReference type="InterPro" id="IPR019734">
    <property type="entry name" value="TPR_rpt"/>
</dbReference>
<evidence type="ECO:0000256" key="2">
    <source>
        <dbReference type="ARBA" id="ARBA00022803"/>
    </source>
</evidence>
<dbReference type="PROSITE" id="PS50005">
    <property type="entry name" value="TPR"/>
    <property type="match status" value="1"/>
</dbReference>
<gene>
    <name evidence="5" type="ORF">HJC23_007725</name>
</gene>
<accession>A0ABD3PBL1</accession>
<dbReference type="InterPro" id="IPR021183">
    <property type="entry name" value="NatA_aux_su"/>
</dbReference>
<keyword evidence="2 3" id="KW-0802">TPR repeat</keyword>
<dbReference type="Gene3D" id="1.25.40.1010">
    <property type="match status" value="1"/>
</dbReference>
<dbReference type="Proteomes" id="UP001516023">
    <property type="component" value="Unassembled WGS sequence"/>
</dbReference>
<proteinExistence type="predicted"/>
<protein>
    <submittedName>
        <fullName evidence="5">Uncharacterized protein</fullName>
    </submittedName>
</protein>
<dbReference type="InterPro" id="IPR013105">
    <property type="entry name" value="TPR_2"/>
</dbReference>
<feature type="region of interest" description="Disordered" evidence="4">
    <location>
        <begin position="592"/>
        <end position="659"/>
    </location>
</feature>
<dbReference type="EMBL" id="JABMIG020000230">
    <property type="protein sequence ID" value="KAL3784716.1"/>
    <property type="molecule type" value="Genomic_DNA"/>
</dbReference>
<comment type="caution">
    <text evidence="5">The sequence shown here is derived from an EMBL/GenBank/DDBJ whole genome shotgun (WGS) entry which is preliminary data.</text>
</comment>
<feature type="repeat" description="TPR" evidence="3">
    <location>
        <begin position="7"/>
        <end position="40"/>
    </location>
</feature>
<feature type="compositionally biased region" description="Basic and acidic residues" evidence="4">
    <location>
        <begin position="621"/>
        <end position="643"/>
    </location>
</feature>
<evidence type="ECO:0000256" key="1">
    <source>
        <dbReference type="ARBA" id="ARBA00022737"/>
    </source>
</evidence>
<dbReference type="PROSITE" id="PS50293">
    <property type="entry name" value="TPR_REGION"/>
    <property type="match status" value="1"/>
</dbReference>
<dbReference type="GO" id="GO:0005737">
    <property type="term" value="C:cytoplasm"/>
    <property type="evidence" value="ECO:0007669"/>
    <property type="project" value="UniProtKB-ARBA"/>
</dbReference>
<dbReference type="PANTHER" id="PTHR22767">
    <property type="entry name" value="N-TERMINAL ACETYLTRANSFERASE-RELATED"/>
    <property type="match status" value="1"/>
</dbReference>
<organism evidence="5 6">
    <name type="scientific">Cyclotella cryptica</name>
    <dbReference type="NCBI Taxonomy" id="29204"/>
    <lineage>
        <taxon>Eukaryota</taxon>
        <taxon>Sar</taxon>
        <taxon>Stramenopiles</taxon>
        <taxon>Ochrophyta</taxon>
        <taxon>Bacillariophyta</taxon>
        <taxon>Coscinodiscophyceae</taxon>
        <taxon>Thalassiosirophycidae</taxon>
        <taxon>Stephanodiscales</taxon>
        <taxon>Stephanodiscaceae</taxon>
        <taxon>Cyclotella</taxon>
    </lineage>
</organism>